<evidence type="ECO:0000259" key="4">
    <source>
        <dbReference type="Pfam" id="PF10355"/>
    </source>
</evidence>
<accession>A0A9P8Q0D5</accession>
<evidence type="ECO:0000313" key="6">
    <source>
        <dbReference type="Proteomes" id="UP000769528"/>
    </source>
</evidence>
<feature type="transmembrane region" description="Helical" evidence="2">
    <location>
        <begin position="74"/>
        <end position="93"/>
    </location>
</feature>
<feature type="signal peptide" evidence="3">
    <location>
        <begin position="1"/>
        <end position="22"/>
    </location>
</feature>
<dbReference type="PANTHER" id="PTHR31685">
    <property type="entry name" value="INTEGRAL MEMBRANE PROTEIN (AFU_ORTHOLOGUE AFUA_6G12730)-RELATED"/>
    <property type="match status" value="1"/>
</dbReference>
<feature type="transmembrane region" description="Helical" evidence="2">
    <location>
        <begin position="108"/>
        <end position="132"/>
    </location>
</feature>
<feature type="transmembrane region" description="Helical" evidence="2">
    <location>
        <begin position="159"/>
        <end position="179"/>
    </location>
</feature>
<dbReference type="EMBL" id="JAEUBF010000026">
    <property type="protein sequence ID" value="KAH3680905.1"/>
    <property type="molecule type" value="Genomic_DNA"/>
</dbReference>
<sequence>MLKLKKTSSLLLFLGFIGISIAMEGMDDTSEYARPNITNGGSKTFHWLSSMFFLLILSSISTTLAFADKLHSAFILQIVSLFYAVVEALFLSFPDGNGVENRTSTGTAWFLLILSGITVFFATLNSGSNFLIASNENRFGLKWIAKLGENSLKNIHKTLSFILTLTGWCKVALAPVSLFGFCRDDHLGQCIAHGVMGSFFILYGFVYAMVLVLSRFRDSSNNHQQDWYDSLIMTVWGVVNTFTEHRWGEDWSNKDFQHTSMGIIWWGGGLLGLWFTRNGGRSWIPAMLLMFTGWSMSEHAQELIISTKIHFIFGLSLMIGGLCRIIEMSFLLRDERNAGSGKILSFQYLSSFFLIEAGVLFMGANEEQLELVLSFGSDHVAYTLTLTTASFLILLWFLLLLELYEKLRDGISLKGAQNNSSKYEHVSSNENEYSPSTEFELDNFEE</sequence>
<organism evidence="5 6">
    <name type="scientific">Wickerhamomyces mucosus</name>
    <dbReference type="NCBI Taxonomy" id="1378264"/>
    <lineage>
        <taxon>Eukaryota</taxon>
        <taxon>Fungi</taxon>
        <taxon>Dikarya</taxon>
        <taxon>Ascomycota</taxon>
        <taxon>Saccharomycotina</taxon>
        <taxon>Saccharomycetes</taxon>
        <taxon>Phaffomycetales</taxon>
        <taxon>Wickerhamomycetaceae</taxon>
        <taxon>Wickerhamomyces</taxon>
    </lineage>
</organism>
<feature type="transmembrane region" description="Helical" evidence="2">
    <location>
        <begin position="46"/>
        <end position="67"/>
    </location>
</feature>
<dbReference type="Pfam" id="PF10355">
    <property type="entry name" value="Ytp1"/>
    <property type="match status" value="1"/>
</dbReference>
<feature type="compositionally biased region" description="Polar residues" evidence="1">
    <location>
        <begin position="428"/>
        <end position="437"/>
    </location>
</feature>
<evidence type="ECO:0000256" key="3">
    <source>
        <dbReference type="SAM" id="SignalP"/>
    </source>
</evidence>
<feature type="transmembrane region" description="Helical" evidence="2">
    <location>
        <begin position="191"/>
        <end position="214"/>
    </location>
</feature>
<name>A0A9P8Q0D5_9ASCO</name>
<keyword evidence="2" id="KW-0472">Membrane</keyword>
<evidence type="ECO:0000313" key="5">
    <source>
        <dbReference type="EMBL" id="KAH3680905.1"/>
    </source>
</evidence>
<keyword evidence="2" id="KW-1133">Transmembrane helix</keyword>
<proteinExistence type="predicted"/>
<comment type="caution">
    <text evidence="5">The sequence shown here is derived from an EMBL/GenBank/DDBJ whole genome shotgun (WGS) entry which is preliminary data.</text>
</comment>
<feature type="domain" description="Protein YTP1-like C-terminal" evidence="4">
    <location>
        <begin position="167"/>
        <end position="404"/>
    </location>
</feature>
<dbReference type="AlphaFoldDB" id="A0A9P8Q0D5"/>
<feature type="transmembrane region" description="Helical" evidence="2">
    <location>
        <begin position="344"/>
        <end position="364"/>
    </location>
</feature>
<dbReference type="PANTHER" id="PTHR31685:SF2">
    <property type="entry name" value="PROTEIN YTP1"/>
    <property type="match status" value="1"/>
</dbReference>
<evidence type="ECO:0000256" key="2">
    <source>
        <dbReference type="SAM" id="Phobius"/>
    </source>
</evidence>
<keyword evidence="2" id="KW-0812">Transmembrane</keyword>
<feature type="transmembrane region" description="Helical" evidence="2">
    <location>
        <begin position="255"/>
        <end position="275"/>
    </location>
</feature>
<dbReference type="OrthoDB" id="4137487at2759"/>
<evidence type="ECO:0000256" key="1">
    <source>
        <dbReference type="SAM" id="MobiDB-lite"/>
    </source>
</evidence>
<feature type="chain" id="PRO_5040110263" description="Protein YTP1-like C-terminal domain-containing protein" evidence="3">
    <location>
        <begin position="23"/>
        <end position="446"/>
    </location>
</feature>
<gene>
    <name evidence="5" type="ORF">WICMUC_000048</name>
</gene>
<dbReference type="InterPro" id="IPR018827">
    <property type="entry name" value="YTP1_C"/>
</dbReference>
<keyword evidence="3" id="KW-0732">Signal</keyword>
<feature type="transmembrane region" description="Helical" evidence="2">
    <location>
        <begin position="384"/>
        <end position="404"/>
    </location>
</feature>
<feature type="region of interest" description="Disordered" evidence="1">
    <location>
        <begin position="424"/>
        <end position="446"/>
    </location>
</feature>
<reference evidence="5" key="2">
    <citation type="submission" date="2021-01" db="EMBL/GenBank/DDBJ databases">
        <authorList>
            <person name="Schikora-Tamarit M.A."/>
        </authorList>
    </citation>
    <scope>NUCLEOTIDE SEQUENCE</scope>
    <source>
        <strain evidence="5">CBS6341</strain>
    </source>
</reference>
<dbReference type="Proteomes" id="UP000769528">
    <property type="component" value="Unassembled WGS sequence"/>
</dbReference>
<reference evidence="5" key="1">
    <citation type="journal article" date="2021" name="Open Biol.">
        <title>Shared evolutionary footprints suggest mitochondrial oxidative damage underlies multiple complex I losses in fungi.</title>
        <authorList>
            <person name="Schikora-Tamarit M.A."/>
            <person name="Marcet-Houben M."/>
            <person name="Nosek J."/>
            <person name="Gabaldon T."/>
        </authorList>
    </citation>
    <scope>NUCLEOTIDE SEQUENCE</scope>
    <source>
        <strain evidence="5">CBS6341</strain>
    </source>
</reference>
<keyword evidence="6" id="KW-1185">Reference proteome</keyword>
<protein>
    <recommendedName>
        <fullName evidence="4">Protein YTP1-like C-terminal domain-containing protein</fullName>
    </recommendedName>
</protein>
<feature type="transmembrane region" description="Helical" evidence="2">
    <location>
        <begin position="309"/>
        <end position="332"/>
    </location>
</feature>